<gene>
    <name evidence="3" type="ORF">BGHDH14_bgh04781</name>
</gene>
<keyword evidence="4" id="KW-1185">Reference proteome</keyword>
<reference evidence="3 4" key="1">
    <citation type="journal article" date="2010" name="Science">
        <title>Genome expansion and gene loss in powdery mildew fungi reveal tradeoffs in extreme parasitism.</title>
        <authorList>
            <person name="Spanu P.D."/>
            <person name="Abbott J.C."/>
            <person name="Amselem J."/>
            <person name="Burgis T.A."/>
            <person name="Soanes D.M."/>
            <person name="Stueber K."/>
            <person name="Ver Loren van Themaat E."/>
            <person name="Brown J.K.M."/>
            <person name="Butcher S.A."/>
            <person name="Gurr S.J."/>
            <person name="Lebrun M.-H."/>
            <person name="Ridout C.J."/>
            <person name="Schulze-Lefert P."/>
            <person name="Talbot N.J."/>
            <person name="Ahmadinejad N."/>
            <person name="Ametz C."/>
            <person name="Barton G.R."/>
            <person name="Benjdia M."/>
            <person name="Bidzinski P."/>
            <person name="Bindschedler L.V."/>
            <person name="Both M."/>
            <person name="Brewer M.T."/>
            <person name="Cadle-Davidson L."/>
            <person name="Cadle-Davidson M.M."/>
            <person name="Collemare J."/>
            <person name="Cramer R."/>
            <person name="Frenkel O."/>
            <person name="Godfrey D."/>
            <person name="Harriman J."/>
            <person name="Hoede C."/>
            <person name="King B.C."/>
            <person name="Klages S."/>
            <person name="Kleemann J."/>
            <person name="Knoll D."/>
            <person name="Koti P.S."/>
            <person name="Kreplak J."/>
            <person name="Lopez-Ruiz F.J."/>
            <person name="Lu X."/>
            <person name="Maekawa T."/>
            <person name="Mahanil S."/>
            <person name="Micali C."/>
            <person name="Milgroom M.G."/>
            <person name="Montana G."/>
            <person name="Noir S."/>
            <person name="O'Connell R.J."/>
            <person name="Oberhaensli S."/>
            <person name="Parlange F."/>
            <person name="Pedersen C."/>
            <person name="Quesneville H."/>
            <person name="Reinhardt R."/>
            <person name="Rott M."/>
            <person name="Sacristan S."/>
            <person name="Schmidt S.M."/>
            <person name="Schoen M."/>
            <person name="Skamnioti P."/>
            <person name="Sommer H."/>
            <person name="Stephens A."/>
            <person name="Takahara H."/>
            <person name="Thordal-Christensen H."/>
            <person name="Vigouroux M."/>
            <person name="Wessling R."/>
            <person name="Wicker T."/>
            <person name="Panstruga R."/>
        </authorList>
    </citation>
    <scope>NUCLEOTIDE SEQUENCE [LARGE SCALE GENOMIC DNA]</scope>
    <source>
        <strain evidence="3">DH14</strain>
    </source>
</reference>
<feature type="signal peptide" evidence="2">
    <location>
        <begin position="1"/>
        <end position="19"/>
    </location>
</feature>
<evidence type="ECO:0000256" key="1">
    <source>
        <dbReference type="SAM" id="MobiDB-lite"/>
    </source>
</evidence>
<comment type="caution">
    <text evidence="3">The sequence shown here is derived from an EMBL/GenBank/DDBJ whole genome shotgun (WGS) entry which is preliminary data.</text>
</comment>
<evidence type="ECO:0000256" key="2">
    <source>
        <dbReference type="SAM" id="SignalP"/>
    </source>
</evidence>
<proteinExistence type="predicted"/>
<dbReference type="AlphaFoldDB" id="N1J613"/>
<feature type="chain" id="PRO_5004106589" evidence="2">
    <location>
        <begin position="20"/>
        <end position="202"/>
    </location>
</feature>
<dbReference type="EMBL" id="CAUH01001308">
    <property type="protein sequence ID" value="CCU75405.1"/>
    <property type="molecule type" value="Genomic_DNA"/>
</dbReference>
<dbReference type="HOGENOM" id="CLU_1539764_0_0_1"/>
<dbReference type="Proteomes" id="UP000015441">
    <property type="component" value="Unassembled WGS sequence"/>
</dbReference>
<name>N1J613_BLUG1</name>
<sequence>MQLIPSILLAAFLSTQVFADRGATTEKGPEIKVQTFNCGKILKVKSANINDALGFMDSNYKKVSGVCKKKISCLKRWYIKHRKYEEYTGNSFSKMGKDDVLLQKSINVKTKRRRIQNRFYVVARCSPNVNCQYLGIVRKPYFRKSDVLCHPTMDGKVTSKIPDGFPQATAPTSPDGKKIEVVPITPKTAISPSDTSGRISDV</sequence>
<accession>N1J613</accession>
<keyword evidence="2" id="KW-0732">Signal</keyword>
<evidence type="ECO:0000313" key="4">
    <source>
        <dbReference type="Proteomes" id="UP000015441"/>
    </source>
</evidence>
<feature type="region of interest" description="Disordered" evidence="1">
    <location>
        <begin position="160"/>
        <end position="179"/>
    </location>
</feature>
<organism evidence="3 4">
    <name type="scientific">Blumeria graminis f. sp. hordei (strain DH14)</name>
    <name type="common">Barley powdery mildew</name>
    <name type="synonym">Oidium monilioides f. sp. hordei</name>
    <dbReference type="NCBI Taxonomy" id="546991"/>
    <lineage>
        <taxon>Eukaryota</taxon>
        <taxon>Fungi</taxon>
        <taxon>Dikarya</taxon>
        <taxon>Ascomycota</taxon>
        <taxon>Pezizomycotina</taxon>
        <taxon>Leotiomycetes</taxon>
        <taxon>Erysiphales</taxon>
        <taxon>Erysiphaceae</taxon>
        <taxon>Blumeria</taxon>
        <taxon>Blumeria hordei</taxon>
    </lineage>
</organism>
<dbReference type="InParanoid" id="N1J613"/>
<protein>
    <submittedName>
        <fullName evidence="3">CSEP0216 putative effector protein</fullName>
    </submittedName>
</protein>
<evidence type="ECO:0000313" key="3">
    <source>
        <dbReference type="EMBL" id="CCU75405.1"/>
    </source>
</evidence>
<dbReference type="OrthoDB" id="10322902at2759"/>